<protein>
    <submittedName>
        <fullName evidence="2">Uncharacterized protein LOC107030225</fullName>
    </submittedName>
</protein>
<evidence type="ECO:0000313" key="1">
    <source>
        <dbReference type="Proteomes" id="UP000694930"/>
    </source>
</evidence>
<keyword evidence="1" id="KW-1185">Reference proteome</keyword>
<dbReference type="Proteomes" id="UP000694930">
    <property type="component" value="Chromosome 9"/>
</dbReference>
<dbReference type="RefSeq" id="XP_015087075.1">
    <property type="nucleotide sequence ID" value="XM_015231589.1"/>
</dbReference>
<dbReference type="GeneID" id="107030225"/>
<accession>A0ABM1HL37</accession>
<gene>
    <name evidence="2" type="primary">LOC107030225</name>
</gene>
<evidence type="ECO:0000313" key="2">
    <source>
        <dbReference type="RefSeq" id="XP_015087075.1"/>
    </source>
</evidence>
<organism evidence="1 2">
    <name type="scientific">Solanum pennellii</name>
    <name type="common">Tomato</name>
    <name type="synonym">Lycopersicon pennellii</name>
    <dbReference type="NCBI Taxonomy" id="28526"/>
    <lineage>
        <taxon>Eukaryota</taxon>
        <taxon>Viridiplantae</taxon>
        <taxon>Streptophyta</taxon>
        <taxon>Embryophyta</taxon>
        <taxon>Tracheophyta</taxon>
        <taxon>Spermatophyta</taxon>
        <taxon>Magnoliopsida</taxon>
        <taxon>eudicotyledons</taxon>
        <taxon>Gunneridae</taxon>
        <taxon>Pentapetalae</taxon>
        <taxon>asterids</taxon>
        <taxon>lamiids</taxon>
        <taxon>Solanales</taxon>
        <taxon>Solanaceae</taxon>
        <taxon>Solanoideae</taxon>
        <taxon>Solaneae</taxon>
        <taxon>Solanum</taxon>
        <taxon>Solanum subgen. Lycopersicon</taxon>
    </lineage>
</organism>
<proteinExistence type="predicted"/>
<reference evidence="2" key="2">
    <citation type="submission" date="2025-08" db="UniProtKB">
        <authorList>
            <consortium name="RefSeq"/>
        </authorList>
    </citation>
    <scope>IDENTIFICATION</scope>
</reference>
<name>A0ABM1HL37_SOLPN</name>
<reference evidence="1" key="1">
    <citation type="journal article" date="2014" name="Nat. Genet.">
        <title>The genome of the stress-tolerant wild tomato species Solanum pennellii.</title>
        <authorList>
            <person name="Bolger A."/>
            <person name="Scossa F."/>
            <person name="Bolger M.E."/>
            <person name="Lanz C."/>
            <person name="Maumus F."/>
            <person name="Tohge T."/>
            <person name="Quesneville H."/>
            <person name="Alseekh S."/>
            <person name="Sorensen I."/>
            <person name="Lichtenstein G."/>
            <person name="Fich E.A."/>
            <person name="Conte M."/>
            <person name="Keller H."/>
            <person name="Schneeberger K."/>
            <person name="Schwacke R."/>
            <person name="Ofner I."/>
            <person name="Vrebalov J."/>
            <person name="Xu Y."/>
            <person name="Osorio S."/>
            <person name="Aflitos S.A."/>
            <person name="Schijlen E."/>
            <person name="Jimenez-Gomez J.M."/>
            <person name="Ryngajllo M."/>
            <person name="Kimura S."/>
            <person name="Kumar R."/>
            <person name="Koenig D."/>
            <person name="Headland L.R."/>
            <person name="Maloof J.N."/>
            <person name="Sinha N."/>
            <person name="van Ham R.C."/>
            <person name="Lankhorst R.K."/>
            <person name="Mao L."/>
            <person name="Vogel A."/>
            <person name="Arsova B."/>
            <person name="Panstruga R."/>
            <person name="Fei Z."/>
            <person name="Rose J.K."/>
            <person name="Zamir D."/>
            <person name="Carrari F."/>
            <person name="Giovannoni J.J."/>
            <person name="Weigel D."/>
            <person name="Usadel B."/>
            <person name="Fernie A.R."/>
        </authorList>
    </citation>
    <scope>NUCLEOTIDE SEQUENCE [LARGE SCALE GENOMIC DNA]</scope>
    <source>
        <strain evidence="1">cv. LA0716</strain>
    </source>
</reference>
<sequence length="148" mass="17721">MPLRRAVRDRLARRNVKEQGLPNALEVQPQGEVTNAELREAIRMLSQAMTNQVGKQRRYQQEKVDTLRIREFLSMNPPSFTSSSTTEDLETWFDQWKKDTTQEQRMRVGYVLRRLSWGISFRRELKEDKVQKFITFKQEFDEYGLKFT</sequence>